<reference evidence="1 2" key="1">
    <citation type="submission" date="2013-08" db="EMBL/GenBank/DDBJ databases">
        <authorList>
            <person name="Weinstock G."/>
            <person name="Sodergren E."/>
            <person name="Wylie T."/>
            <person name="Fulton L."/>
            <person name="Fulton R."/>
            <person name="Fronick C."/>
            <person name="O'Laughlin M."/>
            <person name="Godfrey J."/>
            <person name="Miner T."/>
            <person name="Herter B."/>
            <person name="Appelbaum E."/>
            <person name="Cordes M."/>
            <person name="Lek S."/>
            <person name="Wollam A."/>
            <person name="Pepin K.H."/>
            <person name="Palsikar V.B."/>
            <person name="Mitreva M."/>
            <person name="Wilson R.K."/>
        </authorList>
    </citation>
    <scope>NUCLEOTIDE SEQUENCE [LARGE SCALE GENOMIC DNA]</scope>
    <source>
        <strain evidence="1 2">ATCC 12856</strain>
    </source>
</reference>
<protein>
    <submittedName>
        <fullName evidence="1">Uncharacterized protein</fullName>
    </submittedName>
</protein>
<comment type="caution">
    <text evidence="1">The sequence shown here is derived from an EMBL/GenBank/DDBJ whole genome shotgun (WGS) entry which is preliminary data.</text>
</comment>
<dbReference type="Proteomes" id="UP000016511">
    <property type="component" value="Unassembled WGS sequence"/>
</dbReference>
<dbReference type="PATRIC" id="fig|649747.3.peg.1383"/>
<sequence>MVSLYFENKKLLIESKERNMNKRENLLYLSVEKPYASADTVKKA</sequence>
<evidence type="ECO:0000313" key="2">
    <source>
        <dbReference type="Proteomes" id="UP000016511"/>
    </source>
</evidence>
<keyword evidence="2" id="KW-1185">Reference proteome</keyword>
<gene>
    <name evidence="1" type="ORF">HMPREF0083_01526</name>
</gene>
<dbReference type="AlphaFoldDB" id="U1X763"/>
<evidence type="ECO:0000313" key="1">
    <source>
        <dbReference type="EMBL" id="ERI10378.1"/>
    </source>
</evidence>
<proteinExistence type="predicted"/>
<organism evidence="1 2">
    <name type="scientific">Aneurinibacillus aneurinilyticus ATCC 12856</name>
    <dbReference type="NCBI Taxonomy" id="649747"/>
    <lineage>
        <taxon>Bacteria</taxon>
        <taxon>Bacillati</taxon>
        <taxon>Bacillota</taxon>
        <taxon>Bacilli</taxon>
        <taxon>Bacillales</taxon>
        <taxon>Paenibacillaceae</taxon>
        <taxon>Aneurinibacillus group</taxon>
        <taxon>Aneurinibacillus</taxon>
    </lineage>
</organism>
<accession>U1X763</accession>
<name>U1X763_ANEAE</name>
<dbReference type="HOGENOM" id="CLU_3211734_0_0_9"/>
<dbReference type="EMBL" id="AWSJ01000100">
    <property type="protein sequence ID" value="ERI10378.1"/>
    <property type="molecule type" value="Genomic_DNA"/>
</dbReference>